<dbReference type="PANTHER" id="PTHR47706">
    <property type="entry name" value="NMRA-LIKE FAMILY PROTEIN"/>
    <property type="match status" value="1"/>
</dbReference>
<dbReference type="Gene3D" id="3.40.50.720">
    <property type="entry name" value="NAD(P)-binding Rossmann-like Domain"/>
    <property type="match status" value="1"/>
</dbReference>
<keyword evidence="2" id="KW-0521">NADP</keyword>
<accession>A0A0P7AVI0</accession>
<dbReference type="InterPro" id="IPR008030">
    <property type="entry name" value="NmrA-like"/>
</dbReference>
<reference evidence="5 6" key="1">
    <citation type="submission" date="2015-09" db="EMBL/GenBank/DDBJ databases">
        <title>Draft genome of a European isolate of the apple canker pathogen Neonectria ditissima.</title>
        <authorList>
            <person name="Gomez-Cortecero A."/>
            <person name="Harrison R.J."/>
            <person name="Armitage A.D."/>
        </authorList>
    </citation>
    <scope>NUCLEOTIDE SEQUENCE [LARGE SCALE GENOMIC DNA]</scope>
    <source>
        <strain evidence="5 6">R09/05</strain>
    </source>
</reference>
<dbReference type="OrthoDB" id="10000533at2759"/>
<organism evidence="5 6">
    <name type="scientific">Neonectria ditissima</name>
    <dbReference type="NCBI Taxonomy" id="78410"/>
    <lineage>
        <taxon>Eukaryota</taxon>
        <taxon>Fungi</taxon>
        <taxon>Dikarya</taxon>
        <taxon>Ascomycota</taxon>
        <taxon>Pezizomycotina</taxon>
        <taxon>Sordariomycetes</taxon>
        <taxon>Hypocreomycetidae</taxon>
        <taxon>Hypocreales</taxon>
        <taxon>Nectriaceae</taxon>
        <taxon>Neonectria</taxon>
    </lineage>
</organism>
<dbReference type="SUPFAM" id="SSF51735">
    <property type="entry name" value="NAD(P)-binding Rossmann-fold domains"/>
    <property type="match status" value="1"/>
</dbReference>
<dbReference type="Pfam" id="PF05368">
    <property type="entry name" value="NmrA"/>
    <property type="match status" value="1"/>
</dbReference>
<dbReference type="Gene3D" id="3.90.25.10">
    <property type="entry name" value="UDP-galactose 4-epimerase, domain 1"/>
    <property type="match status" value="1"/>
</dbReference>
<comment type="similarity">
    <text evidence="1">Belongs to the NmrA-type oxidoreductase family. Isoflavone reductase subfamily.</text>
</comment>
<sequence length="328" mass="36356">MSVVAVAGGLGDLGRLITEALYETGKYEVYIMSRKMPKDFPTRTSPLTGKEYLPLIQTDYSSESEVTQLLEQHNVHTVICTFALDFQAASDSQISLIRAADRASSVRRFIPSEFNVDYDLGDDVLPYQDKRFHAVGRRALEKTSLEFAYIYPGMFLDYFGMPNISTHLRELFVVVDATNGVAYVPGDGEAKLAMSFTKGVAKYTALALELEKWPRVMTTVSSTMTLNDIVALTEKNLGRKLEVTYQSIPALLKHESMILPGNVAVAEQFSGGLEQITALTADLEASIALGAYDFDKLPEHLNLVEYFAGKTKPPTTIEDILELAWKGR</sequence>
<gene>
    <name evidence="5" type="ORF">AK830_g4620</name>
</gene>
<feature type="domain" description="NmrA-like" evidence="4">
    <location>
        <begin position="2"/>
        <end position="264"/>
    </location>
</feature>
<dbReference type="Proteomes" id="UP000050424">
    <property type="component" value="Unassembled WGS sequence"/>
</dbReference>
<dbReference type="InterPro" id="IPR036291">
    <property type="entry name" value="NAD(P)-bd_dom_sf"/>
</dbReference>
<evidence type="ECO:0000256" key="2">
    <source>
        <dbReference type="ARBA" id="ARBA00022857"/>
    </source>
</evidence>
<dbReference type="STRING" id="78410.A0A0P7AVI0"/>
<evidence type="ECO:0000256" key="1">
    <source>
        <dbReference type="ARBA" id="ARBA00005725"/>
    </source>
</evidence>
<evidence type="ECO:0000313" key="5">
    <source>
        <dbReference type="EMBL" id="KPM41947.1"/>
    </source>
</evidence>
<evidence type="ECO:0000256" key="3">
    <source>
        <dbReference type="ARBA" id="ARBA00023002"/>
    </source>
</evidence>
<comment type="caution">
    <text evidence="5">The sequence shown here is derived from an EMBL/GenBank/DDBJ whole genome shotgun (WGS) entry which is preliminary data.</text>
</comment>
<keyword evidence="3" id="KW-0560">Oxidoreductase</keyword>
<dbReference type="GO" id="GO:0016491">
    <property type="term" value="F:oxidoreductase activity"/>
    <property type="evidence" value="ECO:0007669"/>
    <property type="project" value="UniProtKB-KW"/>
</dbReference>
<dbReference type="EMBL" id="LKCW01000057">
    <property type="protein sequence ID" value="KPM41947.1"/>
    <property type="molecule type" value="Genomic_DNA"/>
</dbReference>
<evidence type="ECO:0000259" key="4">
    <source>
        <dbReference type="Pfam" id="PF05368"/>
    </source>
</evidence>
<keyword evidence="6" id="KW-1185">Reference proteome</keyword>
<dbReference type="InterPro" id="IPR051609">
    <property type="entry name" value="NmrA/Isoflavone_reductase-like"/>
</dbReference>
<proteinExistence type="inferred from homology"/>
<name>A0A0P7AVI0_9HYPO</name>
<dbReference type="PANTHER" id="PTHR47706:SF4">
    <property type="entry name" value="NMRA-LIKE DOMAIN-CONTAINING PROTEIN"/>
    <property type="match status" value="1"/>
</dbReference>
<dbReference type="AlphaFoldDB" id="A0A0P7AVI0"/>
<evidence type="ECO:0000313" key="6">
    <source>
        <dbReference type="Proteomes" id="UP000050424"/>
    </source>
</evidence>
<protein>
    <recommendedName>
        <fullName evidence="4">NmrA-like domain-containing protein</fullName>
    </recommendedName>
</protein>